<reference evidence="1" key="2">
    <citation type="submission" date="2022-01" db="EMBL/GenBank/DDBJ databases">
        <authorList>
            <person name="Yamashiro T."/>
            <person name="Shiraishi A."/>
            <person name="Satake H."/>
            <person name="Nakayama K."/>
        </authorList>
    </citation>
    <scope>NUCLEOTIDE SEQUENCE</scope>
</reference>
<protein>
    <submittedName>
        <fullName evidence="1">Uncharacterized protein</fullName>
    </submittedName>
</protein>
<comment type="caution">
    <text evidence="1">The sequence shown here is derived from an EMBL/GenBank/DDBJ whole genome shotgun (WGS) entry which is preliminary data.</text>
</comment>
<proteinExistence type="predicted"/>
<evidence type="ECO:0000313" key="1">
    <source>
        <dbReference type="EMBL" id="GJT29684.1"/>
    </source>
</evidence>
<dbReference type="EMBL" id="BQNB010014563">
    <property type="protein sequence ID" value="GJT29684.1"/>
    <property type="molecule type" value="Genomic_DNA"/>
</dbReference>
<reference evidence="1" key="1">
    <citation type="journal article" date="2022" name="Int. J. Mol. Sci.">
        <title>Draft Genome of Tanacetum Coccineum: Genomic Comparison of Closely Related Tanacetum-Family Plants.</title>
        <authorList>
            <person name="Yamashiro T."/>
            <person name="Shiraishi A."/>
            <person name="Nakayama K."/>
            <person name="Satake H."/>
        </authorList>
    </citation>
    <scope>NUCLEOTIDE SEQUENCE</scope>
</reference>
<keyword evidence="2" id="KW-1185">Reference proteome</keyword>
<organism evidence="1 2">
    <name type="scientific">Tanacetum coccineum</name>
    <dbReference type="NCBI Taxonomy" id="301880"/>
    <lineage>
        <taxon>Eukaryota</taxon>
        <taxon>Viridiplantae</taxon>
        <taxon>Streptophyta</taxon>
        <taxon>Embryophyta</taxon>
        <taxon>Tracheophyta</taxon>
        <taxon>Spermatophyta</taxon>
        <taxon>Magnoliopsida</taxon>
        <taxon>eudicotyledons</taxon>
        <taxon>Gunneridae</taxon>
        <taxon>Pentapetalae</taxon>
        <taxon>asterids</taxon>
        <taxon>campanulids</taxon>
        <taxon>Asterales</taxon>
        <taxon>Asteraceae</taxon>
        <taxon>Asteroideae</taxon>
        <taxon>Anthemideae</taxon>
        <taxon>Anthemidinae</taxon>
        <taxon>Tanacetum</taxon>
    </lineage>
</organism>
<sequence>MDCASSARWIPTGKLLNSCMGKVDSEPTHGSIVDIPHIHAGKQTLGLSAGLVLHQMTSAHNRSEPGIHDHINEPSSSKLVPKVVPLAVKTATSRQELELLFHHHIAMMRTTEMSINIDIGQTLGQYKIPVGFGRVSQVSCRVGPSSDLDAGSCTRAREVMIFCTIKGKPLALPWGRTPRLDSGVRRIKEIRIKLIEEEEEGLRWWVAAVVAAMVGVTLTNRDNIRVDIALTFWVDNVDPNLFSSCASVVRGGVEGPGGGGISSKIVNDG</sequence>
<evidence type="ECO:0000313" key="2">
    <source>
        <dbReference type="Proteomes" id="UP001151760"/>
    </source>
</evidence>
<name>A0ABQ5CXU1_9ASTR</name>
<gene>
    <name evidence="1" type="ORF">Tco_0909959</name>
</gene>
<accession>A0ABQ5CXU1</accession>
<dbReference type="Proteomes" id="UP001151760">
    <property type="component" value="Unassembled WGS sequence"/>
</dbReference>